<accession>A0ABZ3H9N6</accession>
<evidence type="ECO:0008006" key="4">
    <source>
        <dbReference type="Google" id="ProtNLM"/>
    </source>
</evidence>
<sequence length="384" mass="42560">MKRGSSLCALVAGIMSAFFLVLNPARAHAEINTATIVNASKSGVSRLLDERQPLADAAQHSILETMLKGADIKLKVFESDDNASTSLGFEYEYSRDIAQYAFRSEKATHTGLALNFSASGNVAFEQSANPRNLTDTRFSFGYYFSTGGVLPGTPDFALLNRLEDAAAEANTTDELRQLSAWKELAKAVRNQLSDQYYFDLSVKGGLEADQSFKAKQYYYGLYANMIAKGWNAETSVLAQFNILDYPAALLRLLSGVDDTWQPRGSSFPEFLIGIDQVDPDSDTPRQIIAGDESSFTRMRFEASFRTLAATYNDADAFIEANYRYYQEINPSSAVKAAGLDTYSFFTVALVMPEAEGLYVSYSDGKLPLDRQNDQVYELGFKYKF</sequence>
<feature type="chain" id="PRO_5045428322" description="DUF481 domain-containing protein" evidence="1">
    <location>
        <begin position="30"/>
        <end position="384"/>
    </location>
</feature>
<reference evidence="2 3" key="1">
    <citation type="submission" date="2024-03" db="EMBL/GenBank/DDBJ databases">
        <title>Sulfurimonas sp. HSL3-1.</title>
        <authorList>
            <person name="Wang S."/>
        </authorList>
    </citation>
    <scope>NUCLEOTIDE SEQUENCE [LARGE SCALE GENOMIC DNA]</scope>
    <source>
        <strain evidence="2 3">HSL3-1</strain>
    </source>
</reference>
<evidence type="ECO:0000313" key="3">
    <source>
        <dbReference type="Proteomes" id="UP001447842"/>
    </source>
</evidence>
<dbReference type="EMBL" id="CP147920">
    <property type="protein sequence ID" value="XAU14440.1"/>
    <property type="molecule type" value="Genomic_DNA"/>
</dbReference>
<dbReference type="Proteomes" id="UP001447842">
    <property type="component" value="Chromosome"/>
</dbReference>
<organism evidence="2 3">
    <name type="scientific">Sulfurimonas diazotrophicus</name>
    <dbReference type="NCBI Taxonomy" id="3131939"/>
    <lineage>
        <taxon>Bacteria</taxon>
        <taxon>Pseudomonadati</taxon>
        <taxon>Campylobacterota</taxon>
        <taxon>Epsilonproteobacteria</taxon>
        <taxon>Campylobacterales</taxon>
        <taxon>Sulfurimonadaceae</taxon>
        <taxon>Sulfurimonas</taxon>
    </lineage>
</organism>
<protein>
    <recommendedName>
        <fullName evidence="4">DUF481 domain-containing protein</fullName>
    </recommendedName>
</protein>
<name>A0ABZ3H9N6_9BACT</name>
<evidence type="ECO:0000313" key="2">
    <source>
        <dbReference type="EMBL" id="XAU14440.1"/>
    </source>
</evidence>
<gene>
    <name evidence="2" type="ORF">WCY31_09280</name>
</gene>
<keyword evidence="3" id="KW-1185">Reference proteome</keyword>
<keyword evidence="1" id="KW-0732">Signal</keyword>
<evidence type="ECO:0000256" key="1">
    <source>
        <dbReference type="SAM" id="SignalP"/>
    </source>
</evidence>
<dbReference type="RefSeq" id="WP_345972168.1">
    <property type="nucleotide sequence ID" value="NZ_CP147920.1"/>
</dbReference>
<proteinExistence type="predicted"/>
<feature type="signal peptide" evidence="1">
    <location>
        <begin position="1"/>
        <end position="29"/>
    </location>
</feature>